<evidence type="ECO:0000313" key="1">
    <source>
        <dbReference type="EMBL" id="CCC47712.1"/>
    </source>
</evidence>
<gene>
    <name evidence="1" type="ORF">TVY486_0403790</name>
</gene>
<dbReference type="EMBL" id="HE573020">
    <property type="protein sequence ID" value="CCC47712.1"/>
    <property type="molecule type" value="Genomic_DNA"/>
</dbReference>
<proteinExistence type="predicted"/>
<dbReference type="AlphaFoldDB" id="G0TUS6"/>
<name>G0TUS6_TRYVY</name>
<sequence>MKVCFLCPPCFYERRNGCRRTIERVMPRMIENHTKWCLTRCSYAIVHTTVGSVLTTDNDTPETSNLVQSMIASLQNTSLRKMAANYSNHCSEAAGRAGGQLAEHFVSLLFRKDCINPSG</sequence>
<accession>G0TUS6</accession>
<protein>
    <submittedName>
        <fullName evidence="1">Uncharacterized protein</fullName>
    </submittedName>
</protein>
<organism evidence="1">
    <name type="scientific">Trypanosoma vivax (strain Y486)</name>
    <dbReference type="NCBI Taxonomy" id="1055687"/>
    <lineage>
        <taxon>Eukaryota</taxon>
        <taxon>Discoba</taxon>
        <taxon>Euglenozoa</taxon>
        <taxon>Kinetoplastea</taxon>
        <taxon>Metakinetoplastina</taxon>
        <taxon>Trypanosomatida</taxon>
        <taxon>Trypanosomatidae</taxon>
        <taxon>Trypanosoma</taxon>
        <taxon>Duttonella</taxon>
    </lineage>
</organism>
<reference evidence="1" key="1">
    <citation type="journal article" date="2012" name="Proc. Natl. Acad. Sci. U.S.A.">
        <title>Antigenic diversity is generated by distinct evolutionary mechanisms in African trypanosome species.</title>
        <authorList>
            <person name="Jackson A.P."/>
            <person name="Berry A."/>
            <person name="Aslett M."/>
            <person name="Allison H.C."/>
            <person name="Burton P."/>
            <person name="Vavrova-Anderson J."/>
            <person name="Brown R."/>
            <person name="Browne H."/>
            <person name="Corton N."/>
            <person name="Hauser H."/>
            <person name="Gamble J."/>
            <person name="Gilderthorp R."/>
            <person name="Marcello L."/>
            <person name="McQuillan J."/>
            <person name="Otto T.D."/>
            <person name="Quail M.A."/>
            <person name="Sanders M.J."/>
            <person name="van Tonder A."/>
            <person name="Ginger M.L."/>
            <person name="Field M.C."/>
            <person name="Barry J.D."/>
            <person name="Hertz-Fowler C."/>
            <person name="Berriman M."/>
        </authorList>
    </citation>
    <scope>NUCLEOTIDE SEQUENCE</scope>
    <source>
        <strain evidence="1">Y486</strain>
    </source>
</reference>